<feature type="transmembrane region" description="Helical" evidence="1">
    <location>
        <begin position="61"/>
        <end position="80"/>
    </location>
</feature>
<keyword evidence="3" id="KW-1185">Reference proteome</keyword>
<evidence type="ECO:0000313" key="2">
    <source>
        <dbReference type="EMBL" id="OAQ33844.1"/>
    </source>
</evidence>
<keyword evidence="1" id="KW-0472">Membrane</keyword>
<name>A0A197KBS1_9FUNG</name>
<dbReference type="Proteomes" id="UP000078512">
    <property type="component" value="Unassembled WGS sequence"/>
</dbReference>
<keyword evidence="1" id="KW-1133">Transmembrane helix</keyword>
<keyword evidence="1" id="KW-0812">Transmembrane</keyword>
<dbReference type="AlphaFoldDB" id="A0A197KBS1"/>
<gene>
    <name evidence="2" type="ORF">K457DRAFT_15048</name>
</gene>
<reference evidence="2 3" key="1">
    <citation type="submission" date="2016-05" db="EMBL/GenBank/DDBJ databases">
        <title>Genome sequencing reveals origins of a unique bacterial endosymbiosis in the earliest lineages of terrestrial Fungi.</title>
        <authorList>
            <consortium name="DOE Joint Genome Institute"/>
            <person name="Uehling J."/>
            <person name="Gryganskyi A."/>
            <person name="Hameed K."/>
            <person name="Tschaplinski T."/>
            <person name="Misztal P."/>
            <person name="Wu S."/>
            <person name="Desiro A."/>
            <person name="Vande Pol N."/>
            <person name="Du Z.-Y."/>
            <person name="Zienkiewicz A."/>
            <person name="Zienkiewicz K."/>
            <person name="Morin E."/>
            <person name="Tisserant E."/>
            <person name="Splivallo R."/>
            <person name="Hainaut M."/>
            <person name="Henrissat B."/>
            <person name="Ohm R."/>
            <person name="Kuo A."/>
            <person name="Yan J."/>
            <person name="Lipzen A."/>
            <person name="Nolan M."/>
            <person name="Labutti K."/>
            <person name="Barry K."/>
            <person name="Goldstein A."/>
            <person name="Labbe J."/>
            <person name="Schadt C."/>
            <person name="Tuskan G."/>
            <person name="Grigoriev I."/>
            <person name="Martin F."/>
            <person name="Vilgalys R."/>
            <person name="Bonito G."/>
        </authorList>
    </citation>
    <scope>NUCLEOTIDE SEQUENCE [LARGE SCALE GENOMIC DNA]</scope>
    <source>
        <strain evidence="2 3">AG-77</strain>
    </source>
</reference>
<evidence type="ECO:0000313" key="3">
    <source>
        <dbReference type="Proteomes" id="UP000078512"/>
    </source>
</evidence>
<sequence>MSSHNSLFFGVPRPIEREEDLYLPQDTTISSYESPTVPPTIQDHHDAVQVQLDAAQALSRVLVVAVVMIAIAALVVVAAVQGRVNDLDKGTRKIGSEPLNIRVVTGSTLATADNPASDAGVGEASSPRRRVYYWGVQVSEAQEVSFPKDMNNVDNSNDSFGIIAIADGADGERESCWWNITMDEFQDTMASLPAPPSIETSEDRGSM</sequence>
<accession>A0A197KBS1</accession>
<protein>
    <submittedName>
        <fullName evidence="2">Uncharacterized protein</fullName>
    </submittedName>
</protein>
<evidence type="ECO:0000256" key="1">
    <source>
        <dbReference type="SAM" id="Phobius"/>
    </source>
</evidence>
<dbReference type="EMBL" id="KV442019">
    <property type="protein sequence ID" value="OAQ33844.1"/>
    <property type="molecule type" value="Genomic_DNA"/>
</dbReference>
<organism evidence="2 3">
    <name type="scientific">Linnemannia elongata AG-77</name>
    <dbReference type="NCBI Taxonomy" id="1314771"/>
    <lineage>
        <taxon>Eukaryota</taxon>
        <taxon>Fungi</taxon>
        <taxon>Fungi incertae sedis</taxon>
        <taxon>Mucoromycota</taxon>
        <taxon>Mortierellomycotina</taxon>
        <taxon>Mortierellomycetes</taxon>
        <taxon>Mortierellales</taxon>
        <taxon>Mortierellaceae</taxon>
        <taxon>Linnemannia</taxon>
    </lineage>
</organism>
<proteinExistence type="predicted"/>
<dbReference type="OrthoDB" id="2445710at2759"/>